<feature type="chain" id="PRO_5035982783" evidence="1">
    <location>
        <begin position="22"/>
        <end position="87"/>
    </location>
</feature>
<accession>A0A034WYY2</accession>
<evidence type="ECO:0000313" key="3">
    <source>
        <dbReference type="EMBL" id="NOV36205.1"/>
    </source>
</evidence>
<proteinExistence type="predicted"/>
<evidence type="ECO:0000313" key="2">
    <source>
        <dbReference type="EMBL" id="JAC59003.1"/>
    </source>
</evidence>
<keyword evidence="1" id="KW-0732">Signal</keyword>
<name>A0A034WYY2_RHIMP</name>
<reference evidence="3" key="2">
    <citation type="submission" date="2019-09" db="EMBL/GenBank/DDBJ databases">
        <title>Organ-specific transcriptomic study of the physiology of the cattle tick, Rhipicephalus microplus.</title>
        <authorList>
            <person name="Tirloni L."/>
            <person name="Braz G."/>
            <person name="Gandara A.C.P."/>
            <person name="Sabadin G.A."/>
            <person name="da Silva R.M."/>
            <person name="Guizzo M.G."/>
            <person name="Machado J.A."/>
            <person name="Costa E.P."/>
            <person name="Gomes H.F."/>
            <person name="Moraes J."/>
            <person name="Mota M.B.S."/>
            <person name="Mesquita R.D."/>
            <person name="Alvarenga P.H."/>
            <person name="Alves F."/>
            <person name="Seixas A."/>
            <person name="da Fonseca R.N."/>
            <person name="Fogaca A."/>
            <person name="Logullo C."/>
            <person name="Tanaka A."/>
            <person name="Daffre S."/>
            <person name="Termignoni C."/>
            <person name="Vaz I.S.Jr."/>
            <person name="Oliveira P.L."/>
            <person name="Ribeiro J.M."/>
        </authorList>
    </citation>
    <scope>NUCLEOTIDE SEQUENCE</scope>
    <source>
        <strain evidence="3">Porto Alegre</strain>
    </source>
</reference>
<sequence>MAAKLISIGLFMLIFLALTYSVDPECPKLKCFAGNKVACFIDEERCNCGCVTDDDPCESLRNHPCPEAHSLTCTSEAITCTCRCVLK</sequence>
<reference evidence="2" key="1">
    <citation type="journal article" date="2014" name="PLoS ONE">
        <title>Proteomic Analysis of Cattle Tick Rhipicephalus (Boophilus) microplus Saliva: A Comparison between Partially and Fully Engorged Females.</title>
        <authorList>
            <person name="Tirloni L."/>
            <person name="Reck J."/>
            <person name="Terra R.M."/>
            <person name="Martins J.R."/>
            <person name="Mulenga A."/>
            <person name="Sherman N.E."/>
            <person name="Fox J.W."/>
            <person name="Yates J.R.III."/>
            <person name="Termignoni C."/>
            <person name="Pinto A.F."/>
            <person name="da Silva Vaz I.Jr."/>
        </authorList>
    </citation>
    <scope>NUCLEOTIDE SEQUENCE</scope>
</reference>
<organism evidence="2">
    <name type="scientific">Rhipicephalus microplus</name>
    <name type="common">Cattle tick</name>
    <name type="synonym">Boophilus microplus</name>
    <dbReference type="NCBI Taxonomy" id="6941"/>
    <lineage>
        <taxon>Eukaryota</taxon>
        <taxon>Metazoa</taxon>
        <taxon>Ecdysozoa</taxon>
        <taxon>Arthropoda</taxon>
        <taxon>Chelicerata</taxon>
        <taxon>Arachnida</taxon>
        <taxon>Acari</taxon>
        <taxon>Parasitiformes</taxon>
        <taxon>Ixodida</taxon>
        <taxon>Ixodoidea</taxon>
        <taxon>Ixodidae</taxon>
        <taxon>Rhipicephalinae</taxon>
        <taxon>Rhipicephalus</taxon>
        <taxon>Boophilus</taxon>
    </lineage>
</organism>
<protein>
    <submittedName>
        <fullName evidence="3">Putative conserved secreted protein</fullName>
    </submittedName>
    <submittedName>
        <fullName evidence="2">Secreted protein 18</fullName>
    </submittedName>
</protein>
<evidence type="ECO:0000256" key="1">
    <source>
        <dbReference type="SAM" id="SignalP"/>
    </source>
</evidence>
<dbReference type="EMBL" id="GHWJ01003468">
    <property type="protein sequence ID" value="NOV36205.1"/>
    <property type="molecule type" value="Transcribed_RNA"/>
</dbReference>
<dbReference type="EMBL" id="GBBR01000059">
    <property type="protein sequence ID" value="JAC59003.1"/>
    <property type="molecule type" value="Transcribed_RNA"/>
</dbReference>
<feature type="signal peptide" evidence="1">
    <location>
        <begin position="1"/>
        <end position="21"/>
    </location>
</feature>
<dbReference type="AlphaFoldDB" id="A0A034WYY2"/>